<dbReference type="NCBIfam" id="TIGR01484">
    <property type="entry name" value="HAD-SF-IIB"/>
    <property type="match status" value="1"/>
</dbReference>
<dbReference type="Gene3D" id="3.40.50.1000">
    <property type="entry name" value="HAD superfamily/HAD-like"/>
    <property type="match status" value="2"/>
</dbReference>
<proteinExistence type="inferred from homology"/>
<dbReference type="GO" id="GO:0004805">
    <property type="term" value="F:trehalose-phosphatase activity"/>
    <property type="evidence" value="ECO:0007669"/>
    <property type="project" value="UniProtKB-EC"/>
</dbReference>
<dbReference type="EMBL" id="KB454542">
    <property type="protein sequence ID" value="EME26795.1"/>
    <property type="molecule type" value="Genomic_DNA"/>
</dbReference>
<dbReference type="RefSeq" id="XP_005703315.1">
    <property type="nucleotide sequence ID" value="XM_005703258.1"/>
</dbReference>
<dbReference type="InterPro" id="IPR044651">
    <property type="entry name" value="OTSB-like"/>
</dbReference>
<dbReference type="EC" id="3.1.3.12" evidence="5"/>
<evidence type="ECO:0000313" key="8">
    <source>
        <dbReference type="Proteomes" id="UP000030680"/>
    </source>
</evidence>
<feature type="compositionally biased region" description="Polar residues" evidence="6">
    <location>
        <begin position="19"/>
        <end position="44"/>
    </location>
</feature>
<dbReference type="NCBIfam" id="TIGR00685">
    <property type="entry name" value="T6PP"/>
    <property type="match status" value="1"/>
</dbReference>
<dbReference type="KEGG" id="gsl:Gasu_55870"/>
<sequence>MRSGNRSPRKGNIEEVGLLSTSRGKATLNKNIPSPQQSRNIHVPSSSSFRTLSKLSSPAASDALRLASALERLQEIKNKINGYRPIFFLDFDGTLANIVSNPDMATLTTEMHETLRRLAEKYAVAIISGRSRKKLKELVDLQGVSGLLYAGSHGFDIGVPSDEVGGDISYHPKLAESFLPTLREVRMRIMSEVLPKFKGVTLEDNAFSLSIHYRNIVSRDSESGDVQMEVDRLESEIDRIVEPFRDQLEKTFGRKVFEIRLLLNWNKGQAVRWLLHIFSKGISESWNDKVPLNEKIKETQFLAEYQDLSLSSSPLENMEEIFLQNNLETHKSQASWYSESSDSPFFPLYFGDDITDEDAFQVLQVENGIGIVVTEISRPTGAKYRLRNPDEVQQFLDKFLTE</sequence>
<keyword evidence="4 5" id="KW-0378">Hydrolase</keyword>
<dbReference type="InterPro" id="IPR036412">
    <property type="entry name" value="HAD-like_sf"/>
</dbReference>
<comment type="pathway">
    <text evidence="2 5">Glycan biosynthesis; trehalose biosynthesis.</text>
</comment>
<accession>M2WSG4</accession>
<dbReference type="GeneID" id="17085748"/>
<evidence type="ECO:0000313" key="7">
    <source>
        <dbReference type="EMBL" id="EME26795.1"/>
    </source>
</evidence>
<evidence type="ECO:0000256" key="6">
    <source>
        <dbReference type="SAM" id="MobiDB-lite"/>
    </source>
</evidence>
<comment type="catalytic activity">
    <reaction evidence="1 5">
        <text>alpha,alpha-trehalose 6-phosphate + H2O = alpha,alpha-trehalose + phosphate</text>
        <dbReference type="Rhea" id="RHEA:23420"/>
        <dbReference type="ChEBI" id="CHEBI:15377"/>
        <dbReference type="ChEBI" id="CHEBI:16551"/>
        <dbReference type="ChEBI" id="CHEBI:43474"/>
        <dbReference type="ChEBI" id="CHEBI:58429"/>
        <dbReference type="EC" id="3.1.3.12"/>
    </reaction>
</comment>
<protein>
    <recommendedName>
        <fullName evidence="5">Trehalose 6-phosphate phosphatase</fullName>
        <ecNumber evidence="5">3.1.3.12</ecNumber>
    </recommendedName>
</protein>
<dbReference type="AlphaFoldDB" id="M2WSG4"/>
<evidence type="ECO:0000256" key="2">
    <source>
        <dbReference type="ARBA" id="ARBA00005199"/>
    </source>
</evidence>
<dbReference type="OMA" id="VKWAKLE"/>
<dbReference type="SUPFAM" id="SSF56784">
    <property type="entry name" value="HAD-like"/>
    <property type="match status" value="2"/>
</dbReference>
<comment type="similarity">
    <text evidence="3 5">Belongs to the trehalose phosphatase family.</text>
</comment>
<evidence type="ECO:0000256" key="4">
    <source>
        <dbReference type="ARBA" id="ARBA00022801"/>
    </source>
</evidence>
<evidence type="ECO:0000256" key="3">
    <source>
        <dbReference type="ARBA" id="ARBA00008770"/>
    </source>
</evidence>
<name>M2WSG4_GALSU</name>
<dbReference type="OrthoDB" id="411251at2759"/>
<comment type="function">
    <text evidence="5">Removes the phosphate from trehalose 6-phosphate to produce free trehalose.</text>
</comment>
<dbReference type="GO" id="GO:0005992">
    <property type="term" value="P:trehalose biosynthetic process"/>
    <property type="evidence" value="ECO:0007669"/>
    <property type="project" value="UniProtKB-UniPathway"/>
</dbReference>
<dbReference type="UniPathway" id="UPA00299"/>
<feature type="region of interest" description="Disordered" evidence="6">
    <location>
        <begin position="1"/>
        <end position="44"/>
    </location>
</feature>
<dbReference type="eggNOG" id="KOG1050">
    <property type="taxonomic scope" value="Eukaryota"/>
</dbReference>
<keyword evidence="8" id="KW-1185">Reference proteome</keyword>
<comment type="cofactor">
    <cofactor evidence="5">
        <name>a divalent metal cation</name>
        <dbReference type="ChEBI" id="CHEBI:60240"/>
    </cofactor>
</comment>
<gene>
    <name evidence="7" type="ORF">Gasu_55870</name>
</gene>
<dbReference type="InterPro" id="IPR006379">
    <property type="entry name" value="HAD-SF_hydro_IIB"/>
</dbReference>
<dbReference type="Gramene" id="EME26795">
    <property type="protein sequence ID" value="EME26795"/>
    <property type="gene ID" value="Gasu_55870"/>
</dbReference>
<dbReference type="Proteomes" id="UP000030680">
    <property type="component" value="Unassembled WGS sequence"/>
</dbReference>
<dbReference type="InterPro" id="IPR003337">
    <property type="entry name" value="Trehalose_PPase"/>
</dbReference>
<dbReference type="Pfam" id="PF02358">
    <property type="entry name" value="Trehalose_PPase"/>
    <property type="match status" value="1"/>
</dbReference>
<dbReference type="InterPro" id="IPR023214">
    <property type="entry name" value="HAD_sf"/>
</dbReference>
<evidence type="ECO:0000256" key="1">
    <source>
        <dbReference type="ARBA" id="ARBA00000500"/>
    </source>
</evidence>
<reference evidence="8" key="1">
    <citation type="journal article" date="2013" name="Science">
        <title>Gene transfer from bacteria and archaea facilitated evolution of an extremophilic eukaryote.</title>
        <authorList>
            <person name="Schonknecht G."/>
            <person name="Chen W.H."/>
            <person name="Ternes C.M."/>
            <person name="Barbier G.G."/>
            <person name="Shrestha R.P."/>
            <person name="Stanke M."/>
            <person name="Brautigam A."/>
            <person name="Baker B.J."/>
            <person name="Banfield J.F."/>
            <person name="Garavito R.M."/>
            <person name="Carr K."/>
            <person name="Wilkerson C."/>
            <person name="Rensing S.A."/>
            <person name="Gagneul D."/>
            <person name="Dickenson N.E."/>
            <person name="Oesterhelt C."/>
            <person name="Lercher M.J."/>
            <person name="Weber A.P."/>
        </authorList>
    </citation>
    <scope>NUCLEOTIDE SEQUENCE [LARGE SCALE GENOMIC DNA]</scope>
    <source>
        <strain evidence="8">074W</strain>
    </source>
</reference>
<dbReference type="PANTHER" id="PTHR43768">
    <property type="entry name" value="TREHALOSE 6-PHOSPHATE PHOSPHATASE"/>
    <property type="match status" value="1"/>
</dbReference>
<dbReference type="PANTHER" id="PTHR43768:SF3">
    <property type="entry name" value="TREHALOSE 6-PHOSPHATE PHOSPHATASE"/>
    <property type="match status" value="1"/>
</dbReference>
<evidence type="ECO:0000256" key="5">
    <source>
        <dbReference type="RuleBase" id="RU361117"/>
    </source>
</evidence>
<dbReference type="STRING" id="130081.M2WSG4"/>
<dbReference type="Gene3D" id="3.30.70.1020">
    <property type="entry name" value="Trehalose-6-phosphate phosphatase related protein, domain 2"/>
    <property type="match status" value="1"/>
</dbReference>
<organism evidence="7 8">
    <name type="scientific">Galdieria sulphuraria</name>
    <name type="common">Red alga</name>
    <dbReference type="NCBI Taxonomy" id="130081"/>
    <lineage>
        <taxon>Eukaryota</taxon>
        <taxon>Rhodophyta</taxon>
        <taxon>Bangiophyceae</taxon>
        <taxon>Galdieriales</taxon>
        <taxon>Galdieriaceae</taxon>
        <taxon>Galdieria</taxon>
    </lineage>
</organism>